<proteinExistence type="predicted"/>
<protein>
    <submittedName>
        <fullName evidence="1">Uncharacterized protein</fullName>
    </submittedName>
</protein>
<accession>B0GAF3</accession>
<sequence length="71" mass="8026">MIFSPLSHSYFYKDDMLVLIRASAHPAGGFFYIIGNAISYYIKTSLSATGQGRHISWYHLILLTAYACQPH</sequence>
<comment type="caution">
    <text evidence="1">The sequence shown here is derived from an EMBL/GenBank/DDBJ whole genome shotgun (WGS) entry which is preliminary data.</text>
</comment>
<gene>
    <name evidence="1" type="ORF">DORFOR_03268</name>
</gene>
<dbReference type="EMBL" id="AAXA02000016">
    <property type="protein sequence ID" value="EDR45484.1"/>
    <property type="molecule type" value="Genomic_DNA"/>
</dbReference>
<name>B0GAF3_9FIRM</name>
<dbReference type="Proteomes" id="UP000005359">
    <property type="component" value="Unassembled WGS sequence"/>
</dbReference>
<dbReference type="STRING" id="411461.DORFOR_03268"/>
<reference evidence="1 2" key="2">
    <citation type="submission" date="2007-10" db="EMBL/GenBank/DDBJ databases">
        <authorList>
            <person name="Fulton L."/>
            <person name="Clifton S."/>
            <person name="Fulton B."/>
            <person name="Xu J."/>
            <person name="Minx P."/>
            <person name="Pepin K.H."/>
            <person name="Johnson M."/>
            <person name="Thiruvilangam P."/>
            <person name="Bhonagiri V."/>
            <person name="Nash W.E."/>
            <person name="Wang C."/>
            <person name="Mardis E.R."/>
            <person name="Wilson R.K."/>
        </authorList>
    </citation>
    <scope>NUCLEOTIDE SEQUENCE [LARGE SCALE GENOMIC DNA]</scope>
    <source>
        <strain evidence="1 2">ATCC 27755</strain>
    </source>
</reference>
<reference evidence="1 2" key="1">
    <citation type="submission" date="2007-10" db="EMBL/GenBank/DDBJ databases">
        <title>Draft genome sequence of Dorea formicigenerans(ATCC 27755).</title>
        <authorList>
            <person name="Sudarsanam P."/>
            <person name="Ley R."/>
            <person name="Guruge J."/>
            <person name="Turnbaugh P.J."/>
            <person name="Mahowald M."/>
            <person name="Liep D."/>
            <person name="Gordon J."/>
        </authorList>
    </citation>
    <scope>NUCLEOTIDE SEQUENCE [LARGE SCALE GENOMIC DNA]</scope>
    <source>
        <strain evidence="1 2">ATCC 27755</strain>
    </source>
</reference>
<evidence type="ECO:0000313" key="2">
    <source>
        <dbReference type="Proteomes" id="UP000005359"/>
    </source>
</evidence>
<organism evidence="1 2">
    <name type="scientific">Dorea formicigenerans ATCC 27755</name>
    <dbReference type="NCBI Taxonomy" id="411461"/>
    <lineage>
        <taxon>Bacteria</taxon>
        <taxon>Bacillati</taxon>
        <taxon>Bacillota</taxon>
        <taxon>Clostridia</taxon>
        <taxon>Lachnospirales</taxon>
        <taxon>Lachnospiraceae</taxon>
        <taxon>Dorea</taxon>
    </lineage>
</organism>
<dbReference type="PaxDb" id="411461-DORFOR_03268"/>
<dbReference type="AlphaFoldDB" id="B0GAF3"/>
<evidence type="ECO:0000313" key="1">
    <source>
        <dbReference type="EMBL" id="EDR45484.1"/>
    </source>
</evidence>